<dbReference type="STRING" id="1915309.AXG55_07670"/>
<evidence type="ECO:0000256" key="6">
    <source>
        <dbReference type="SAM" id="Phobius"/>
    </source>
</evidence>
<dbReference type="InterPro" id="IPR011701">
    <property type="entry name" value="MFS"/>
</dbReference>
<feature type="domain" description="Major facilitator superfamily (MFS) profile" evidence="7">
    <location>
        <begin position="11"/>
        <end position="395"/>
    </location>
</feature>
<gene>
    <name evidence="8" type="ORF">AXG55_07670</name>
</gene>
<organism evidence="8 9">
    <name type="scientific">Silvanigrella aquatica</name>
    <dbReference type="NCBI Taxonomy" id="1915309"/>
    <lineage>
        <taxon>Bacteria</taxon>
        <taxon>Pseudomonadati</taxon>
        <taxon>Bdellovibrionota</taxon>
        <taxon>Oligoflexia</taxon>
        <taxon>Silvanigrellales</taxon>
        <taxon>Silvanigrellaceae</taxon>
        <taxon>Silvanigrella</taxon>
    </lineage>
</organism>
<dbReference type="InterPro" id="IPR036259">
    <property type="entry name" value="MFS_trans_sf"/>
</dbReference>
<dbReference type="GO" id="GO:0005886">
    <property type="term" value="C:plasma membrane"/>
    <property type="evidence" value="ECO:0007669"/>
    <property type="project" value="TreeGrafter"/>
</dbReference>
<dbReference type="PANTHER" id="PTHR23502:SF132">
    <property type="entry name" value="POLYAMINE TRANSPORTER 2-RELATED"/>
    <property type="match status" value="1"/>
</dbReference>
<dbReference type="Proteomes" id="UP000184731">
    <property type="component" value="Chromosome"/>
</dbReference>
<feature type="transmembrane region" description="Helical" evidence="6">
    <location>
        <begin position="281"/>
        <end position="302"/>
    </location>
</feature>
<feature type="transmembrane region" description="Helical" evidence="6">
    <location>
        <begin position="102"/>
        <end position="123"/>
    </location>
</feature>
<accession>A0A1L4D0T5</accession>
<dbReference type="SUPFAM" id="SSF103473">
    <property type="entry name" value="MFS general substrate transporter"/>
    <property type="match status" value="1"/>
</dbReference>
<proteinExistence type="predicted"/>
<keyword evidence="3 6" id="KW-0812">Transmembrane</keyword>
<dbReference type="InterPro" id="IPR020846">
    <property type="entry name" value="MFS_dom"/>
</dbReference>
<feature type="transmembrane region" description="Helical" evidence="6">
    <location>
        <begin position="135"/>
        <end position="159"/>
    </location>
</feature>
<evidence type="ECO:0000313" key="9">
    <source>
        <dbReference type="Proteomes" id="UP000184731"/>
    </source>
</evidence>
<reference evidence="8 9" key="1">
    <citation type="submission" date="2016-10" db="EMBL/GenBank/DDBJ databases">
        <title>Silvanigrella aquatica sp. nov., isolated from a freshwater lake located in the Black Forest, Germany, description of Silvanigrellaceae fam. nov., Silvanigrellales ord. nov., reclassification of the order Bdellovibrionales in the class Oligoflexia, reclassification of the families Bacteriovoracaceae and Halobacteriovoraceae in the new order Bacteriovoracales ord. nov., and reclassification of the family Pseudobacteriovoracaceae in the order Oligoflexiales.</title>
        <authorList>
            <person name="Hahn M.W."/>
            <person name="Schmidt J."/>
            <person name="Koll U."/>
            <person name="Rohde M."/>
            <person name="Verbag S."/>
            <person name="Pitt A."/>
            <person name="Nakai R."/>
            <person name="Naganuma T."/>
            <person name="Lang E."/>
        </authorList>
    </citation>
    <scope>NUCLEOTIDE SEQUENCE [LARGE SCALE GENOMIC DNA]</scope>
    <source>
        <strain evidence="8 9">MWH-Nonnen-W8red</strain>
    </source>
</reference>
<keyword evidence="2" id="KW-0813">Transport</keyword>
<dbReference type="Gene3D" id="1.20.1720.10">
    <property type="entry name" value="Multidrug resistance protein D"/>
    <property type="match status" value="1"/>
</dbReference>
<sequence>MMKKKHHHILFLIFLVLFEFAVYLSNDMILPALVDVVKEFNHTDALIPLSLSIFLFGSLSIQLLVGPLSDQYGRRITMFAGGFLVLVGNVLGMYATDMLEFFIARILQGMGPCFIGVAGYACVHELYDEKEAIHVISWMASVALFAPMLGPFLGSLVILFAGWRFIFMSTFLLAFIGLVGLWFTMPETLTKNKSVKMKLNLIFHNYLDLLKNRKFTFGSISFGFSFGAIMIWIASSPIILIHLLGLNKTEFGLIQIPVFLSFILGTFLLRYISKSFSSMNCLFIGFTITFVGSCLSVLFSLLNPQSLLLLIISISIFNLGYGILSAPFMRIILDSTRQSKGIASALSAFIYFTIAIAASAAFGLIYSVSLISFTLYIFVTLILSGISLLFMKPFKKLK</sequence>
<dbReference type="GO" id="GO:1990961">
    <property type="term" value="P:xenobiotic detoxification by transmembrane export across the plasma membrane"/>
    <property type="evidence" value="ECO:0007669"/>
    <property type="project" value="TreeGrafter"/>
</dbReference>
<dbReference type="InterPro" id="IPR005829">
    <property type="entry name" value="Sugar_transporter_CS"/>
</dbReference>
<evidence type="ECO:0000256" key="5">
    <source>
        <dbReference type="ARBA" id="ARBA00023136"/>
    </source>
</evidence>
<dbReference type="PROSITE" id="PS50850">
    <property type="entry name" value="MFS"/>
    <property type="match status" value="1"/>
</dbReference>
<dbReference type="KEGG" id="saqi:AXG55_07670"/>
<keyword evidence="5 6" id="KW-0472">Membrane</keyword>
<dbReference type="Pfam" id="PF07690">
    <property type="entry name" value="MFS_1"/>
    <property type="match status" value="1"/>
</dbReference>
<feature type="transmembrane region" description="Helical" evidence="6">
    <location>
        <begin position="45"/>
        <end position="65"/>
    </location>
</feature>
<evidence type="ECO:0000256" key="4">
    <source>
        <dbReference type="ARBA" id="ARBA00022989"/>
    </source>
</evidence>
<evidence type="ECO:0000313" key="8">
    <source>
        <dbReference type="EMBL" id="APJ03790.1"/>
    </source>
</evidence>
<dbReference type="PROSITE" id="PS00216">
    <property type="entry name" value="SUGAR_TRANSPORT_1"/>
    <property type="match status" value="1"/>
</dbReference>
<evidence type="ECO:0000259" key="7">
    <source>
        <dbReference type="PROSITE" id="PS50850"/>
    </source>
</evidence>
<dbReference type="GO" id="GO:0015385">
    <property type="term" value="F:sodium:proton antiporter activity"/>
    <property type="evidence" value="ECO:0007669"/>
    <property type="project" value="TreeGrafter"/>
</dbReference>
<dbReference type="PANTHER" id="PTHR23502">
    <property type="entry name" value="MAJOR FACILITATOR SUPERFAMILY"/>
    <property type="match status" value="1"/>
</dbReference>
<name>A0A1L4D0T5_9BACT</name>
<dbReference type="AlphaFoldDB" id="A0A1L4D0T5"/>
<evidence type="ECO:0000256" key="3">
    <source>
        <dbReference type="ARBA" id="ARBA00022692"/>
    </source>
</evidence>
<dbReference type="EMBL" id="CP017834">
    <property type="protein sequence ID" value="APJ03790.1"/>
    <property type="molecule type" value="Genomic_DNA"/>
</dbReference>
<comment type="subcellular location">
    <subcellularLocation>
        <location evidence="1">Membrane</location>
        <topology evidence="1">Multi-pass membrane protein</topology>
    </subcellularLocation>
</comment>
<feature type="transmembrane region" description="Helical" evidence="6">
    <location>
        <begin position="308"/>
        <end position="333"/>
    </location>
</feature>
<dbReference type="OrthoDB" id="9781156at2"/>
<feature type="transmembrane region" description="Helical" evidence="6">
    <location>
        <begin position="77"/>
        <end position="96"/>
    </location>
</feature>
<keyword evidence="9" id="KW-1185">Reference proteome</keyword>
<feature type="transmembrane region" description="Helical" evidence="6">
    <location>
        <begin position="373"/>
        <end position="391"/>
    </location>
</feature>
<keyword evidence="4 6" id="KW-1133">Transmembrane helix</keyword>
<evidence type="ECO:0000256" key="1">
    <source>
        <dbReference type="ARBA" id="ARBA00004141"/>
    </source>
</evidence>
<feature type="transmembrane region" description="Helical" evidence="6">
    <location>
        <begin position="220"/>
        <end position="245"/>
    </location>
</feature>
<feature type="transmembrane region" description="Helical" evidence="6">
    <location>
        <begin position="165"/>
        <end position="184"/>
    </location>
</feature>
<evidence type="ECO:0000256" key="2">
    <source>
        <dbReference type="ARBA" id="ARBA00022448"/>
    </source>
</evidence>
<protein>
    <recommendedName>
        <fullName evidence="7">Major facilitator superfamily (MFS) profile domain-containing protein</fullName>
    </recommendedName>
</protein>
<feature type="transmembrane region" description="Helical" evidence="6">
    <location>
        <begin position="345"/>
        <end position="367"/>
    </location>
</feature>
<feature type="transmembrane region" description="Helical" evidence="6">
    <location>
        <begin position="251"/>
        <end position="269"/>
    </location>
</feature>